<evidence type="ECO:0000313" key="2">
    <source>
        <dbReference type="EMBL" id="GFH23340.1"/>
    </source>
</evidence>
<dbReference type="AlphaFoldDB" id="A0A699ZQ94"/>
<feature type="domain" description="Pherophorin" evidence="1">
    <location>
        <begin position="101"/>
        <end position="247"/>
    </location>
</feature>
<reference evidence="2 3" key="1">
    <citation type="submission" date="2020-02" db="EMBL/GenBank/DDBJ databases">
        <title>Draft genome sequence of Haematococcus lacustris strain NIES-144.</title>
        <authorList>
            <person name="Morimoto D."/>
            <person name="Nakagawa S."/>
            <person name="Yoshida T."/>
            <person name="Sawayama S."/>
        </authorList>
    </citation>
    <scope>NUCLEOTIDE SEQUENCE [LARGE SCALE GENOMIC DNA]</scope>
    <source>
        <strain evidence="2 3">NIES-144</strain>
    </source>
</reference>
<dbReference type="Pfam" id="PF12499">
    <property type="entry name" value="DUF3707"/>
    <property type="match status" value="1"/>
</dbReference>
<accession>A0A699ZQ94</accession>
<comment type="caution">
    <text evidence="2">The sequence shown here is derived from an EMBL/GenBank/DDBJ whole genome shotgun (WGS) entry which is preliminary data.</text>
</comment>
<evidence type="ECO:0000313" key="3">
    <source>
        <dbReference type="Proteomes" id="UP000485058"/>
    </source>
</evidence>
<dbReference type="InterPro" id="IPR024616">
    <property type="entry name" value="Pherophorin"/>
</dbReference>
<sequence length="249" mass="26569">MKFPYLRSVEIGDAKYLERPSLASKHIYGPSSSPILLDLLSEGHSCSLSSDKRLPTALAGASSMSMPVLVLLALVAAVSGQQLESAGRTLKQVDWNRYPSFPWCNCDRTTVTPFALRYVGMSIVGSEQFACFDLFLASVPFNPSPCYSMDLYKIEFDIGAPRFNSRGTFNGSNIAMSWHAGPPPRSVIKFTQLSVTQAAVASAPGGSIRACFTVPIGSTLTSLSATGSESITYAIFNAPASSIDCCPVG</sequence>
<feature type="non-terminal residue" evidence="2">
    <location>
        <position position="249"/>
    </location>
</feature>
<name>A0A699ZQ94_HAELA</name>
<dbReference type="EMBL" id="BLLF01002249">
    <property type="protein sequence ID" value="GFH23340.1"/>
    <property type="molecule type" value="Genomic_DNA"/>
</dbReference>
<dbReference type="Proteomes" id="UP000485058">
    <property type="component" value="Unassembled WGS sequence"/>
</dbReference>
<protein>
    <submittedName>
        <fullName evidence="2">Sulfated surface glycoprotein 185</fullName>
    </submittedName>
</protein>
<gene>
    <name evidence="2" type="ORF">HaLaN_20939</name>
</gene>
<keyword evidence="3" id="KW-1185">Reference proteome</keyword>
<evidence type="ECO:0000259" key="1">
    <source>
        <dbReference type="Pfam" id="PF12499"/>
    </source>
</evidence>
<proteinExistence type="predicted"/>
<organism evidence="2 3">
    <name type="scientific">Haematococcus lacustris</name>
    <name type="common">Green alga</name>
    <name type="synonym">Haematococcus pluvialis</name>
    <dbReference type="NCBI Taxonomy" id="44745"/>
    <lineage>
        <taxon>Eukaryota</taxon>
        <taxon>Viridiplantae</taxon>
        <taxon>Chlorophyta</taxon>
        <taxon>core chlorophytes</taxon>
        <taxon>Chlorophyceae</taxon>
        <taxon>CS clade</taxon>
        <taxon>Chlamydomonadales</taxon>
        <taxon>Haematococcaceae</taxon>
        <taxon>Haematococcus</taxon>
    </lineage>
</organism>